<sequence length="115" mass="12954">MSPHVFINLRAADKKTSCPLPRSFSFSSSPSFTHSLPPPHTSPSLLFLFLPLLLHFFLLPPFILLLPPFYLFYISFTSIPFFPVCDPPSLSFTFFSLPYSFAFTYSPSPSPQSIA</sequence>
<comment type="caution">
    <text evidence="2">The sequence shown here is derived from an EMBL/GenBank/DDBJ whole genome shotgun (WGS) entry which is preliminary data.</text>
</comment>
<organism evidence="2 3">
    <name type="scientific">Protopolystoma xenopodis</name>
    <dbReference type="NCBI Taxonomy" id="117903"/>
    <lineage>
        <taxon>Eukaryota</taxon>
        <taxon>Metazoa</taxon>
        <taxon>Spiralia</taxon>
        <taxon>Lophotrochozoa</taxon>
        <taxon>Platyhelminthes</taxon>
        <taxon>Monogenea</taxon>
        <taxon>Polyopisthocotylea</taxon>
        <taxon>Polystomatidea</taxon>
        <taxon>Polystomatidae</taxon>
        <taxon>Protopolystoma</taxon>
    </lineage>
</organism>
<evidence type="ECO:0000313" key="3">
    <source>
        <dbReference type="Proteomes" id="UP000784294"/>
    </source>
</evidence>
<evidence type="ECO:0000256" key="1">
    <source>
        <dbReference type="SAM" id="Phobius"/>
    </source>
</evidence>
<gene>
    <name evidence="2" type="ORF">PXEA_LOCUS31470</name>
</gene>
<keyword evidence="1" id="KW-0472">Membrane</keyword>
<proteinExistence type="predicted"/>
<name>A0A3S5AUH2_9PLAT</name>
<evidence type="ECO:0000313" key="2">
    <source>
        <dbReference type="EMBL" id="VEL38030.1"/>
    </source>
</evidence>
<accession>A0A3S5AUH2</accession>
<dbReference type="Proteomes" id="UP000784294">
    <property type="component" value="Unassembled WGS sequence"/>
</dbReference>
<protein>
    <submittedName>
        <fullName evidence="2">Uncharacterized protein</fullName>
    </submittedName>
</protein>
<reference evidence="2" key="1">
    <citation type="submission" date="2018-11" db="EMBL/GenBank/DDBJ databases">
        <authorList>
            <consortium name="Pathogen Informatics"/>
        </authorList>
    </citation>
    <scope>NUCLEOTIDE SEQUENCE</scope>
</reference>
<dbReference type="EMBL" id="CAAALY010256671">
    <property type="protein sequence ID" value="VEL38030.1"/>
    <property type="molecule type" value="Genomic_DNA"/>
</dbReference>
<feature type="transmembrane region" description="Helical" evidence="1">
    <location>
        <begin position="45"/>
        <end position="73"/>
    </location>
</feature>
<keyword evidence="3" id="KW-1185">Reference proteome</keyword>
<keyword evidence="1" id="KW-1133">Transmembrane helix</keyword>
<keyword evidence="1" id="KW-0812">Transmembrane</keyword>
<dbReference type="AlphaFoldDB" id="A0A3S5AUH2"/>